<dbReference type="AlphaFoldDB" id="A0A6A6UMH7"/>
<dbReference type="PROSITE" id="PS50181">
    <property type="entry name" value="FBOX"/>
    <property type="match status" value="1"/>
</dbReference>
<dbReference type="Pfam" id="PF12937">
    <property type="entry name" value="F-box-like"/>
    <property type="match status" value="1"/>
</dbReference>
<reference evidence="2" key="1">
    <citation type="journal article" date="2020" name="Stud. Mycol.">
        <title>101 Dothideomycetes genomes: a test case for predicting lifestyles and emergence of pathogens.</title>
        <authorList>
            <person name="Haridas S."/>
            <person name="Albert R."/>
            <person name="Binder M."/>
            <person name="Bloem J."/>
            <person name="Labutti K."/>
            <person name="Salamov A."/>
            <person name="Andreopoulos B."/>
            <person name="Baker S."/>
            <person name="Barry K."/>
            <person name="Bills G."/>
            <person name="Bluhm B."/>
            <person name="Cannon C."/>
            <person name="Castanera R."/>
            <person name="Culley D."/>
            <person name="Daum C."/>
            <person name="Ezra D."/>
            <person name="Gonzalez J."/>
            <person name="Henrissat B."/>
            <person name="Kuo A."/>
            <person name="Liang C."/>
            <person name="Lipzen A."/>
            <person name="Lutzoni F."/>
            <person name="Magnuson J."/>
            <person name="Mondo S."/>
            <person name="Nolan M."/>
            <person name="Ohm R."/>
            <person name="Pangilinan J."/>
            <person name="Park H.-J."/>
            <person name="Ramirez L."/>
            <person name="Alfaro M."/>
            <person name="Sun H."/>
            <person name="Tritt A."/>
            <person name="Yoshinaga Y."/>
            <person name="Zwiers L.-H."/>
            <person name="Turgeon B."/>
            <person name="Goodwin S."/>
            <person name="Spatafora J."/>
            <person name="Crous P."/>
            <person name="Grigoriev I."/>
        </authorList>
    </citation>
    <scope>NUCLEOTIDE SEQUENCE</scope>
    <source>
        <strain evidence="2">CBS 115976</strain>
    </source>
</reference>
<name>A0A6A6UMH7_9PEZI</name>
<evidence type="ECO:0000259" key="1">
    <source>
        <dbReference type="PROSITE" id="PS50181"/>
    </source>
</evidence>
<dbReference type="InterPro" id="IPR001810">
    <property type="entry name" value="F-box_dom"/>
</dbReference>
<dbReference type="EMBL" id="MU004231">
    <property type="protein sequence ID" value="KAF2673442.1"/>
    <property type="molecule type" value="Genomic_DNA"/>
</dbReference>
<gene>
    <name evidence="2" type="ORF">BT63DRAFT_410450</name>
</gene>
<dbReference type="OrthoDB" id="5279806at2759"/>
<evidence type="ECO:0000313" key="2">
    <source>
        <dbReference type="EMBL" id="KAF2673442.1"/>
    </source>
</evidence>
<sequence>MSRDIASNSSSATIKEAKSSLLDLPNEVLEQICRALSIFDLYNLRRTSYRLASVVTKNSKYICGHVSRNTFSLEDRVIQHERYMCLSRPTDFAWLNDLVLHYLAAVIVDRMRMQPSDGLRRLLGIPANDERSYILRSYVVEGLEVIQELSRISRNIHGSHPLLSFFSFKALLRYKSCPSQLYKENAPLAWSSLRLRSDQIPGTSPFHQKIPKDYLENEESQFKVRTQLILGLRCKYLRSLSRERLFQLRFACDLLHSMIKTKYDGPTSNVYGPSLRRHVPCEYTGPDYFDWKTQEGDTFRLGQSWVHWCLLDDGLRCFWLQWCGHKSPSYVKDYLVHEWNIKSEQQHSLERNAAIQLDKLLRDLTHPKLQNLFNYIPRSGIDKFWDNILEYHMSLTDILSRSSAEMRAVPWRVYFRDAVSADLFLV</sequence>
<keyword evidence="3" id="KW-1185">Reference proteome</keyword>
<organism evidence="2 3">
    <name type="scientific">Microthyrium microscopicum</name>
    <dbReference type="NCBI Taxonomy" id="703497"/>
    <lineage>
        <taxon>Eukaryota</taxon>
        <taxon>Fungi</taxon>
        <taxon>Dikarya</taxon>
        <taxon>Ascomycota</taxon>
        <taxon>Pezizomycotina</taxon>
        <taxon>Dothideomycetes</taxon>
        <taxon>Dothideomycetes incertae sedis</taxon>
        <taxon>Microthyriales</taxon>
        <taxon>Microthyriaceae</taxon>
        <taxon>Microthyrium</taxon>
    </lineage>
</organism>
<protein>
    <recommendedName>
        <fullName evidence="1">F-box domain-containing protein</fullName>
    </recommendedName>
</protein>
<dbReference type="Proteomes" id="UP000799302">
    <property type="component" value="Unassembled WGS sequence"/>
</dbReference>
<accession>A0A6A6UMH7</accession>
<dbReference type="CDD" id="cd09917">
    <property type="entry name" value="F-box_SF"/>
    <property type="match status" value="1"/>
</dbReference>
<dbReference type="InterPro" id="IPR036047">
    <property type="entry name" value="F-box-like_dom_sf"/>
</dbReference>
<feature type="domain" description="F-box" evidence="1">
    <location>
        <begin position="18"/>
        <end position="61"/>
    </location>
</feature>
<evidence type="ECO:0000313" key="3">
    <source>
        <dbReference type="Proteomes" id="UP000799302"/>
    </source>
</evidence>
<proteinExistence type="predicted"/>
<dbReference type="SUPFAM" id="SSF81383">
    <property type="entry name" value="F-box domain"/>
    <property type="match status" value="1"/>
</dbReference>